<gene>
    <name evidence="2" type="ORF">CAAN4_B08592</name>
</gene>
<feature type="coiled-coil region" evidence="1">
    <location>
        <begin position="355"/>
        <end position="436"/>
    </location>
</feature>
<keyword evidence="3" id="KW-1185">Reference proteome</keyword>
<dbReference type="Proteomes" id="UP001497600">
    <property type="component" value="Chromosome B"/>
</dbReference>
<dbReference type="EMBL" id="OZ004254">
    <property type="protein sequence ID" value="CAK7897177.1"/>
    <property type="molecule type" value="Genomic_DNA"/>
</dbReference>
<name>A0ABP0E7P8_9ASCO</name>
<reference evidence="2 3" key="1">
    <citation type="submission" date="2024-01" db="EMBL/GenBank/DDBJ databases">
        <authorList>
            <consortium name="Genoscope - CEA"/>
            <person name="William W."/>
        </authorList>
    </citation>
    <scope>NUCLEOTIDE SEQUENCE [LARGE SCALE GENOMIC DNA]</scope>
    <source>
        <strain evidence="2 3">29B2s-10</strain>
    </source>
</reference>
<evidence type="ECO:0000313" key="3">
    <source>
        <dbReference type="Proteomes" id="UP001497600"/>
    </source>
</evidence>
<organism evidence="2 3">
    <name type="scientific">[Candida] anglica</name>
    <dbReference type="NCBI Taxonomy" id="148631"/>
    <lineage>
        <taxon>Eukaryota</taxon>
        <taxon>Fungi</taxon>
        <taxon>Dikarya</taxon>
        <taxon>Ascomycota</taxon>
        <taxon>Saccharomycotina</taxon>
        <taxon>Pichiomycetes</taxon>
        <taxon>Debaryomycetaceae</taxon>
        <taxon>Kurtzmaniella</taxon>
    </lineage>
</organism>
<proteinExistence type="predicted"/>
<accession>A0ABP0E7P8</accession>
<evidence type="ECO:0000256" key="1">
    <source>
        <dbReference type="SAM" id="Coils"/>
    </source>
</evidence>
<protein>
    <submittedName>
        <fullName evidence="2">Uncharacterized protein</fullName>
    </submittedName>
</protein>
<sequence length="868" mass="100336">MWRTLAYNKGVIRAIILRRNFSTNETSIISKVSLYVPNSSLKFKFPKLETIQKKWPIPAGEIKKLEALGSKVHESIIYEISELKNSGNNVDNIKWEFNKEFELQKINQMQLTLELQQGFNKTLAPLNSKNPYYLYLGWMVEYGEKNVEEIPSLWNRIVRFSDNIQLKAYVNDLDGIEISSEKLLSSRVYPIDGSVEWNRFPSIIVRNVKDISNTTSISKLGEKIQQGIIEELNNLDISTEFLTKINSKSEMKLQMSYMNKEGIMTRKDLKGNKKLYLYWGIAAMEAPKLILQICVEEIGDIYDIETLEMAIGNIIDISVSDKRKEDEEEYLKRKQLKDQKLLAAKELRDEQKIKEDQEKVKLDQLSKKKEKLKQTQLKLEKIKLEKVERIKKKAEKRLETVATLKQDKGERRKRKIEQLEAEIESTKKEKLESIRILHNLQKKLEIERDSKLISQTTTLAKDEQIVVKGPRLAIQDESQTHYEISLSLKGKKHSFLFPKLQLKVKREELLSVVNFVKMYGKFGRSVTVSTLSPIVFLQKYRLKNHLDRGVIYKEFKEELIRQDIDKIIMIMEWKAGEATNRVEIINPLYLYMGLAEQIDSKKVTALIYSILVRSKDEKLQFKPNDSTSISFEHENRQALIDINSSLNGNHSLNTSIFSPYNTPILLAMNGQVLRLPSLPTTIANTKYKNLAAHVLQNPSTTATGGPDDIATVLDKLGDRLLWTISFEYLRTKAKNGTPMMSLLNSNGVLGHLLHLYDFPRMLLGTNFETWQRGENVRELELLGDIFERFVGLSTLEDPEATKKWLHGVFDVFSQAIDIERYVREIEKANEQSPVNSRFLYVPKVVYTIEGIQQVLRRHVLAASALENR</sequence>
<keyword evidence="1" id="KW-0175">Coiled coil</keyword>
<evidence type="ECO:0000313" key="2">
    <source>
        <dbReference type="EMBL" id="CAK7897177.1"/>
    </source>
</evidence>